<dbReference type="RefSeq" id="WP_349299883.1">
    <property type="nucleotide sequence ID" value="NZ_JBEDNQ010000008.1"/>
</dbReference>
<comment type="caution">
    <text evidence="10">The sequence shown here is derived from an EMBL/GenBank/DDBJ whole genome shotgun (WGS) entry which is preliminary data.</text>
</comment>
<feature type="transmembrane region" description="Helical" evidence="7">
    <location>
        <begin position="142"/>
        <end position="172"/>
    </location>
</feature>
<keyword evidence="6 7" id="KW-0472">Membrane</keyword>
<organism evidence="10 11">
    <name type="scientific">Pseudonocardia nematodicida</name>
    <dbReference type="NCBI Taxonomy" id="1206997"/>
    <lineage>
        <taxon>Bacteria</taxon>
        <taxon>Bacillati</taxon>
        <taxon>Actinomycetota</taxon>
        <taxon>Actinomycetes</taxon>
        <taxon>Pseudonocardiales</taxon>
        <taxon>Pseudonocardiaceae</taxon>
        <taxon>Pseudonocardia</taxon>
    </lineage>
</organism>
<dbReference type="InterPro" id="IPR035906">
    <property type="entry name" value="MetI-like_sf"/>
</dbReference>
<comment type="subcellular location">
    <subcellularLocation>
        <location evidence="1 7">Cell membrane</location>
        <topology evidence="1 7">Multi-pass membrane protein</topology>
    </subcellularLocation>
</comment>
<sequence length="292" mass="29647">MSAPVGAAAVDPGAGAARRPGRGRWRAWTRPGVVASLLVLAVIGGWALAPGLFTGRDPIAGVPGEQLLPPGPAHPFGTDALGRDLFARVVHGTAVSLQAAAIALAIALVVGVGLGVLAGWFGGWFEAVVMRVVDVTLSVPGVLLSLLVIAAIGFGVVQVAVAVGVAGFASFARLARAEVLRVRTAPYVEAALLCGSGTGRILLRYVLPAVAAPLLALAALDFGLVVLAVSALSFLGYGQPPPAPEWGALVAAGRDHLATAWWLTTLPGLALTALVLATNRLSRLLDAEGRTR</sequence>
<dbReference type="EMBL" id="JBEDNQ010000008">
    <property type="protein sequence ID" value="MEQ3552816.1"/>
    <property type="molecule type" value="Genomic_DNA"/>
</dbReference>
<dbReference type="PROSITE" id="PS50928">
    <property type="entry name" value="ABC_TM1"/>
    <property type="match status" value="1"/>
</dbReference>
<evidence type="ECO:0000313" key="11">
    <source>
        <dbReference type="Proteomes" id="UP001494902"/>
    </source>
</evidence>
<comment type="similarity">
    <text evidence="7">Belongs to the binding-protein-dependent transport system permease family.</text>
</comment>
<keyword evidence="5 7" id="KW-1133">Transmembrane helix</keyword>
<feature type="compositionally biased region" description="Low complexity" evidence="8">
    <location>
        <begin position="1"/>
        <end position="18"/>
    </location>
</feature>
<evidence type="ECO:0000256" key="3">
    <source>
        <dbReference type="ARBA" id="ARBA00022475"/>
    </source>
</evidence>
<dbReference type="SUPFAM" id="SSF161098">
    <property type="entry name" value="MetI-like"/>
    <property type="match status" value="1"/>
</dbReference>
<accession>A0ABV1KF68</accession>
<evidence type="ECO:0000256" key="6">
    <source>
        <dbReference type="ARBA" id="ARBA00023136"/>
    </source>
</evidence>
<dbReference type="InterPro" id="IPR050366">
    <property type="entry name" value="BP-dependent_transpt_permease"/>
</dbReference>
<feature type="domain" description="ABC transmembrane type-1" evidence="9">
    <location>
        <begin position="93"/>
        <end position="282"/>
    </location>
</feature>
<name>A0ABV1KF68_9PSEU</name>
<keyword evidence="2 7" id="KW-0813">Transport</keyword>
<evidence type="ECO:0000259" key="9">
    <source>
        <dbReference type="PROSITE" id="PS50928"/>
    </source>
</evidence>
<dbReference type="Gene3D" id="1.10.3720.10">
    <property type="entry name" value="MetI-like"/>
    <property type="match status" value="1"/>
</dbReference>
<protein>
    <submittedName>
        <fullName evidence="10">ABC transporter permease</fullName>
    </submittedName>
</protein>
<feature type="transmembrane region" description="Helical" evidence="7">
    <location>
        <begin position="257"/>
        <end position="277"/>
    </location>
</feature>
<evidence type="ECO:0000256" key="4">
    <source>
        <dbReference type="ARBA" id="ARBA00022692"/>
    </source>
</evidence>
<reference evidence="10 11" key="1">
    <citation type="submission" date="2024-03" db="EMBL/GenBank/DDBJ databases">
        <title>Draft genome sequence of Pseudonocardia nematodicida JCM 31783.</title>
        <authorList>
            <person name="Butdee W."/>
            <person name="Duangmal K."/>
        </authorList>
    </citation>
    <scope>NUCLEOTIDE SEQUENCE [LARGE SCALE GENOMIC DNA]</scope>
    <source>
        <strain evidence="10 11">JCM 31783</strain>
    </source>
</reference>
<evidence type="ECO:0000256" key="7">
    <source>
        <dbReference type="RuleBase" id="RU363032"/>
    </source>
</evidence>
<proteinExistence type="inferred from homology"/>
<dbReference type="InterPro" id="IPR000515">
    <property type="entry name" value="MetI-like"/>
</dbReference>
<keyword evidence="11" id="KW-1185">Reference proteome</keyword>
<keyword evidence="3" id="KW-1003">Cell membrane</keyword>
<feature type="transmembrane region" description="Helical" evidence="7">
    <location>
        <begin position="215"/>
        <end position="237"/>
    </location>
</feature>
<evidence type="ECO:0000256" key="1">
    <source>
        <dbReference type="ARBA" id="ARBA00004651"/>
    </source>
</evidence>
<dbReference type="Proteomes" id="UP001494902">
    <property type="component" value="Unassembled WGS sequence"/>
</dbReference>
<feature type="region of interest" description="Disordered" evidence="8">
    <location>
        <begin position="1"/>
        <end position="22"/>
    </location>
</feature>
<evidence type="ECO:0000256" key="8">
    <source>
        <dbReference type="SAM" id="MobiDB-lite"/>
    </source>
</evidence>
<feature type="transmembrane region" description="Helical" evidence="7">
    <location>
        <begin position="28"/>
        <end position="49"/>
    </location>
</feature>
<feature type="transmembrane region" description="Helical" evidence="7">
    <location>
        <begin position="184"/>
        <end position="203"/>
    </location>
</feature>
<evidence type="ECO:0000256" key="2">
    <source>
        <dbReference type="ARBA" id="ARBA00022448"/>
    </source>
</evidence>
<dbReference type="Pfam" id="PF00528">
    <property type="entry name" value="BPD_transp_1"/>
    <property type="match status" value="1"/>
</dbReference>
<evidence type="ECO:0000313" key="10">
    <source>
        <dbReference type="EMBL" id="MEQ3552816.1"/>
    </source>
</evidence>
<keyword evidence="4 7" id="KW-0812">Transmembrane</keyword>
<gene>
    <name evidence="10" type="ORF">WIS52_20300</name>
</gene>
<dbReference type="PANTHER" id="PTHR43386:SF1">
    <property type="entry name" value="D,D-DIPEPTIDE TRANSPORT SYSTEM PERMEASE PROTEIN DDPC-RELATED"/>
    <property type="match status" value="1"/>
</dbReference>
<evidence type="ECO:0000256" key="5">
    <source>
        <dbReference type="ARBA" id="ARBA00022989"/>
    </source>
</evidence>
<feature type="transmembrane region" description="Helical" evidence="7">
    <location>
        <begin position="99"/>
        <end position="121"/>
    </location>
</feature>
<dbReference type="CDD" id="cd06261">
    <property type="entry name" value="TM_PBP2"/>
    <property type="match status" value="1"/>
</dbReference>
<dbReference type="PANTHER" id="PTHR43386">
    <property type="entry name" value="OLIGOPEPTIDE TRANSPORT SYSTEM PERMEASE PROTEIN APPC"/>
    <property type="match status" value="1"/>
</dbReference>